<feature type="transmembrane region" description="Helical" evidence="1">
    <location>
        <begin position="6"/>
        <end position="25"/>
    </location>
</feature>
<keyword evidence="1" id="KW-1133">Transmembrane helix</keyword>
<organism evidence="2">
    <name type="scientific">uncultured Caudovirales phage</name>
    <dbReference type="NCBI Taxonomy" id="2100421"/>
    <lineage>
        <taxon>Viruses</taxon>
        <taxon>Duplodnaviria</taxon>
        <taxon>Heunggongvirae</taxon>
        <taxon>Uroviricota</taxon>
        <taxon>Caudoviricetes</taxon>
        <taxon>Peduoviridae</taxon>
        <taxon>Maltschvirus</taxon>
        <taxon>Maltschvirus maltsch</taxon>
    </lineage>
</organism>
<accession>A0A6J5L2U7</accession>
<proteinExistence type="predicted"/>
<reference evidence="2" key="1">
    <citation type="submission" date="2020-04" db="EMBL/GenBank/DDBJ databases">
        <authorList>
            <person name="Chiriac C."/>
            <person name="Salcher M."/>
            <person name="Ghai R."/>
            <person name="Kavagutti S V."/>
        </authorList>
    </citation>
    <scope>NUCLEOTIDE SEQUENCE</scope>
</reference>
<protein>
    <submittedName>
        <fullName evidence="2">Uncharacterized protein</fullName>
    </submittedName>
</protein>
<evidence type="ECO:0000313" key="2">
    <source>
        <dbReference type="EMBL" id="CAB4127557.1"/>
    </source>
</evidence>
<gene>
    <name evidence="2" type="ORF">UFOVP95_16</name>
</gene>
<dbReference type="EMBL" id="LR796213">
    <property type="protein sequence ID" value="CAB4127557.1"/>
    <property type="molecule type" value="Genomic_DNA"/>
</dbReference>
<evidence type="ECO:0000256" key="1">
    <source>
        <dbReference type="SAM" id="Phobius"/>
    </source>
</evidence>
<name>A0A6J5L2U7_9CAUD</name>
<keyword evidence="1" id="KW-0472">Membrane</keyword>
<keyword evidence="1" id="KW-0812">Transmembrane</keyword>
<sequence>MSQDVINLLIAGFGAVIGWVLKIVWDSLRTLQEDMKEIEKELHTEYVSKVDYRSDILEVKDILKQIFNKLDNKADKT</sequence>